<gene>
    <name evidence="6" type="ORF">BvCmsH19A_00281</name>
</gene>
<evidence type="ECO:0000256" key="3">
    <source>
        <dbReference type="ARBA" id="ARBA00022913"/>
    </source>
</evidence>
<comment type="caution">
    <text evidence="6">The sequence shown here is derived from an EMBL/GenBank/DDBJ whole genome shotgun (WGS) entry which is preliminary data.</text>
</comment>
<keyword evidence="3" id="KW-1266">Target cell cytoplasm</keyword>
<evidence type="ECO:0000313" key="6">
    <source>
        <dbReference type="EMBL" id="GCG54674.1"/>
    </source>
</evidence>
<evidence type="ECO:0000259" key="5">
    <source>
        <dbReference type="Pfam" id="PF04829"/>
    </source>
</evidence>
<keyword evidence="4" id="KW-0843">Virulence</keyword>
<dbReference type="InterPro" id="IPR006914">
    <property type="entry name" value="VENN_dom"/>
</dbReference>
<evidence type="ECO:0000256" key="1">
    <source>
        <dbReference type="ARBA" id="ARBA00004219"/>
    </source>
</evidence>
<reference evidence="6" key="1">
    <citation type="submission" date="2018-11" db="EMBL/GenBank/DDBJ databases">
        <title>Draft genome sequence of commensal E.coli strains.</title>
        <authorList>
            <person name="Arimizu Y."/>
            <person name="Hayashi T."/>
            <person name="Ogura Y."/>
        </authorList>
    </citation>
    <scope>NUCLEOTIDE SEQUENCE</scope>
    <source>
        <strain evidence="6">39-H19-A</strain>
    </source>
</reference>
<accession>A0A478KN71</accession>
<proteinExistence type="predicted"/>
<protein>
    <submittedName>
        <fullName evidence="6">Hemagglutinin-related protein</fullName>
    </submittedName>
</protein>
<dbReference type="AlphaFoldDB" id="A0A478KN71"/>
<dbReference type="Pfam" id="PF04829">
    <property type="entry name" value="PT-VENN"/>
    <property type="match status" value="1"/>
</dbReference>
<sequence>MRRSERITGKYQQAIQAATAAVQGLAGGNLSAALAGGAAPYIAEIIKQTTPDGAGRVAAHAVVNAALSLAQGKNALAGAAGAATGEVVGMIATQMYGKPVSELSETEKQTVSTLATVAAGLAGGLVGDSGASAVAGAQSGKTTVENNFLTADQIDSFAAKAKGCEVRGDCKQIVKEMEELSLKQQQEMIAVCATNPAACKEKFGDIPAKGMLVREAIDRVLGADVPSAMKNDMSSLLAQQIEAEGVVTSTEFACQLQNRYGIDKQQAEILAVAALGAVTGGMGKSGTSTVTKNIVVVNSGKKGAWNQAMNKPEPNTVYKVDGNKTYQTDALGKELVQLRVY</sequence>
<evidence type="ECO:0000256" key="2">
    <source>
        <dbReference type="ARBA" id="ARBA00022656"/>
    </source>
</evidence>
<feature type="domain" description="VENN motif-containing" evidence="5">
    <location>
        <begin position="100"/>
        <end position="150"/>
    </location>
</feature>
<dbReference type="GO" id="GO:0090729">
    <property type="term" value="F:toxin activity"/>
    <property type="evidence" value="ECO:0007669"/>
    <property type="project" value="UniProtKB-KW"/>
</dbReference>
<organism evidence="6">
    <name type="scientific">Escherichia coli</name>
    <dbReference type="NCBI Taxonomy" id="562"/>
    <lineage>
        <taxon>Bacteria</taxon>
        <taxon>Pseudomonadati</taxon>
        <taxon>Pseudomonadota</taxon>
        <taxon>Gammaproteobacteria</taxon>
        <taxon>Enterobacterales</taxon>
        <taxon>Enterobacteriaceae</taxon>
        <taxon>Escherichia</taxon>
    </lineage>
</organism>
<name>A0A478KN71_ECOLX</name>
<comment type="subcellular location">
    <subcellularLocation>
        <location evidence="1">Target cell</location>
        <location evidence="1">Target cell cytoplasm</location>
    </subcellularLocation>
</comment>
<dbReference type="EMBL" id="BICW01000002">
    <property type="protein sequence ID" value="GCG54674.1"/>
    <property type="molecule type" value="Genomic_DNA"/>
</dbReference>
<evidence type="ECO:0000256" key="4">
    <source>
        <dbReference type="ARBA" id="ARBA00023026"/>
    </source>
</evidence>
<keyword evidence="2" id="KW-0800">Toxin</keyword>